<name>A0A7W6S2K3_9PROT</name>
<evidence type="ECO:0000256" key="6">
    <source>
        <dbReference type="RuleBase" id="RU003567"/>
    </source>
</evidence>
<feature type="compositionally biased region" description="Low complexity" evidence="7">
    <location>
        <begin position="227"/>
        <end position="239"/>
    </location>
</feature>
<dbReference type="GO" id="GO:0004176">
    <property type="term" value="F:ATP-dependent peptidase activity"/>
    <property type="evidence" value="ECO:0007669"/>
    <property type="project" value="InterPro"/>
</dbReference>
<sequence>MACLVNGSEIVLTGVVGDAVWDDGFYAFEVIQALATIGHDQDVTVRLNSGGGYATEGTAVHAALTAHGGRVRMIVEGIAASAASVIAMAGDTVTMALGAVLMIHDAAVITLGDVTEHERSLRALNTISDGYAAIYAARTGRPAAEMRDLMRAETWLTAEQALQAGFVDAIGAANDNGAEPSAYDYRVYARAPERLVAMARQHGWRMPTANLSQQQETPVTGQAQTDTGTAPAATHQTAPAATLDPAKIAAEAVAADRKRRADVLALAETKGREALAEHLLASTDMEPTAIKATLAAAPKAGDAQPTDDANPTPEAYATERAAAGAGLAMPGGRSAAHPRIDHQAIYNRMNGVKG</sequence>
<evidence type="ECO:0000256" key="3">
    <source>
        <dbReference type="ARBA" id="ARBA00022670"/>
    </source>
</evidence>
<keyword evidence="3 8" id="KW-0645">Protease</keyword>
<dbReference type="InterPro" id="IPR001907">
    <property type="entry name" value="ClpP"/>
</dbReference>
<dbReference type="GO" id="GO:0006515">
    <property type="term" value="P:protein quality control for misfolded or incompletely synthesized proteins"/>
    <property type="evidence" value="ECO:0007669"/>
    <property type="project" value="TreeGrafter"/>
</dbReference>
<dbReference type="EMBL" id="JACIGI010000046">
    <property type="protein sequence ID" value="MBB4287674.1"/>
    <property type="molecule type" value="Genomic_DNA"/>
</dbReference>
<evidence type="ECO:0000256" key="5">
    <source>
        <dbReference type="ARBA" id="ARBA00022825"/>
    </source>
</evidence>
<feature type="region of interest" description="Disordered" evidence="7">
    <location>
        <begin position="208"/>
        <end position="239"/>
    </location>
</feature>
<organism evidence="8 9">
    <name type="scientific">Roseospira goensis</name>
    <dbReference type="NCBI Taxonomy" id="391922"/>
    <lineage>
        <taxon>Bacteria</taxon>
        <taxon>Pseudomonadati</taxon>
        <taxon>Pseudomonadota</taxon>
        <taxon>Alphaproteobacteria</taxon>
        <taxon>Rhodospirillales</taxon>
        <taxon>Rhodospirillaceae</taxon>
        <taxon>Roseospira</taxon>
    </lineage>
</organism>
<dbReference type="NCBIfam" id="NF045542">
    <property type="entry name" value="Clp_rel_HeadMat"/>
    <property type="match status" value="1"/>
</dbReference>
<dbReference type="PANTHER" id="PTHR10381:SF70">
    <property type="entry name" value="ATP-DEPENDENT CLP PROTEASE PROTEOLYTIC SUBUNIT"/>
    <property type="match status" value="1"/>
</dbReference>
<evidence type="ECO:0000313" key="9">
    <source>
        <dbReference type="Proteomes" id="UP000555728"/>
    </source>
</evidence>
<feature type="compositionally biased region" description="Polar residues" evidence="7">
    <location>
        <begin position="209"/>
        <end position="226"/>
    </location>
</feature>
<protein>
    <recommendedName>
        <fullName evidence="6">ATP-dependent Clp protease proteolytic subunit</fullName>
    </recommendedName>
</protein>
<accession>A0A7W6S2K3</accession>
<gene>
    <name evidence="8" type="ORF">GGD88_003429</name>
</gene>
<dbReference type="CDD" id="cd07016">
    <property type="entry name" value="S14_ClpP_1"/>
    <property type="match status" value="1"/>
</dbReference>
<evidence type="ECO:0000313" key="8">
    <source>
        <dbReference type="EMBL" id="MBB4287674.1"/>
    </source>
</evidence>
<feature type="region of interest" description="Disordered" evidence="7">
    <location>
        <begin position="327"/>
        <end position="354"/>
    </location>
</feature>
<evidence type="ECO:0000256" key="2">
    <source>
        <dbReference type="ARBA" id="ARBA00022490"/>
    </source>
</evidence>
<dbReference type="Gene3D" id="3.90.226.10">
    <property type="entry name" value="2-enoyl-CoA Hydratase, Chain A, domain 1"/>
    <property type="match status" value="1"/>
</dbReference>
<dbReference type="GO" id="GO:0009368">
    <property type="term" value="C:endopeptidase Clp complex"/>
    <property type="evidence" value="ECO:0007669"/>
    <property type="project" value="TreeGrafter"/>
</dbReference>
<dbReference type="AlphaFoldDB" id="A0A7W6S2K3"/>
<evidence type="ECO:0000256" key="7">
    <source>
        <dbReference type="SAM" id="MobiDB-lite"/>
    </source>
</evidence>
<evidence type="ECO:0000256" key="4">
    <source>
        <dbReference type="ARBA" id="ARBA00022801"/>
    </source>
</evidence>
<comment type="caution">
    <text evidence="8">The sequence shown here is derived from an EMBL/GenBank/DDBJ whole genome shotgun (WGS) entry which is preliminary data.</text>
</comment>
<dbReference type="PRINTS" id="PR00127">
    <property type="entry name" value="CLPPROTEASEP"/>
</dbReference>
<dbReference type="GO" id="GO:0004252">
    <property type="term" value="F:serine-type endopeptidase activity"/>
    <property type="evidence" value="ECO:0007669"/>
    <property type="project" value="InterPro"/>
</dbReference>
<keyword evidence="4" id="KW-0378">Hydrolase</keyword>
<dbReference type="InterPro" id="IPR023562">
    <property type="entry name" value="ClpP/TepA"/>
</dbReference>
<dbReference type="SUPFAM" id="SSF52096">
    <property type="entry name" value="ClpP/crotonase"/>
    <property type="match status" value="1"/>
</dbReference>
<proteinExistence type="inferred from homology"/>
<dbReference type="Proteomes" id="UP000555728">
    <property type="component" value="Unassembled WGS sequence"/>
</dbReference>
<keyword evidence="2" id="KW-0963">Cytoplasm</keyword>
<dbReference type="Pfam" id="PF00574">
    <property type="entry name" value="CLP_protease"/>
    <property type="match status" value="1"/>
</dbReference>
<keyword evidence="9" id="KW-1185">Reference proteome</keyword>
<comment type="similarity">
    <text evidence="1 6">Belongs to the peptidase S14 family.</text>
</comment>
<dbReference type="RefSeq" id="WP_184437663.1">
    <property type="nucleotide sequence ID" value="NZ_JACIGI010000046.1"/>
</dbReference>
<dbReference type="PANTHER" id="PTHR10381">
    <property type="entry name" value="ATP-DEPENDENT CLP PROTEASE PROTEOLYTIC SUBUNIT"/>
    <property type="match status" value="1"/>
</dbReference>
<reference evidence="8 9" key="1">
    <citation type="submission" date="2020-08" db="EMBL/GenBank/DDBJ databases">
        <title>Genome sequencing of Purple Non-Sulfur Bacteria from various extreme environments.</title>
        <authorList>
            <person name="Mayer M."/>
        </authorList>
    </citation>
    <scope>NUCLEOTIDE SEQUENCE [LARGE SCALE GENOMIC DNA]</scope>
    <source>
        <strain evidence="8 9">JA135</strain>
    </source>
</reference>
<dbReference type="InterPro" id="IPR029045">
    <property type="entry name" value="ClpP/crotonase-like_dom_sf"/>
</dbReference>
<keyword evidence="5" id="KW-0720">Serine protease</keyword>
<dbReference type="GO" id="GO:0051117">
    <property type="term" value="F:ATPase binding"/>
    <property type="evidence" value="ECO:0007669"/>
    <property type="project" value="TreeGrafter"/>
</dbReference>
<evidence type="ECO:0000256" key="1">
    <source>
        <dbReference type="ARBA" id="ARBA00007039"/>
    </source>
</evidence>